<feature type="compositionally biased region" description="Basic and acidic residues" evidence="1">
    <location>
        <begin position="42"/>
        <end position="67"/>
    </location>
</feature>
<name>A0ABP0QC66_9DINO</name>
<comment type="caution">
    <text evidence="2">The sequence shown here is derived from an EMBL/GenBank/DDBJ whole genome shotgun (WGS) entry which is preliminary data.</text>
</comment>
<keyword evidence="3" id="KW-1185">Reference proteome</keyword>
<feature type="region of interest" description="Disordered" evidence="1">
    <location>
        <begin position="284"/>
        <end position="328"/>
    </location>
</feature>
<accession>A0ABP0QC66</accession>
<evidence type="ECO:0000313" key="2">
    <source>
        <dbReference type="EMBL" id="CAK9085549.1"/>
    </source>
</evidence>
<reference evidence="2 3" key="1">
    <citation type="submission" date="2024-02" db="EMBL/GenBank/DDBJ databases">
        <authorList>
            <person name="Chen Y."/>
            <person name="Shah S."/>
            <person name="Dougan E. K."/>
            <person name="Thang M."/>
            <person name="Chan C."/>
        </authorList>
    </citation>
    <scope>NUCLEOTIDE SEQUENCE [LARGE SCALE GENOMIC DNA]</scope>
</reference>
<feature type="region of interest" description="Disordered" evidence="1">
    <location>
        <begin position="1"/>
        <end position="74"/>
    </location>
</feature>
<feature type="compositionally biased region" description="Basic and acidic residues" evidence="1">
    <location>
        <begin position="491"/>
        <end position="507"/>
    </location>
</feature>
<proteinExistence type="predicted"/>
<dbReference type="EMBL" id="CAXAMM010039316">
    <property type="protein sequence ID" value="CAK9085549.1"/>
    <property type="molecule type" value="Genomic_DNA"/>
</dbReference>
<evidence type="ECO:0000256" key="1">
    <source>
        <dbReference type="SAM" id="MobiDB-lite"/>
    </source>
</evidence>
<protein>
    <submittedName>
        <fullName evidence="2">Uncharacterized protein</fullName>
    </submittedName>
</protein>
<dbReference type="Proteomes" id="UP001642464">
    <property type="component" value="Unassembled WGS sequence"/>
</dbReference>
<feature type="non-terminal residue" evidence="2">
    <location>
        <position position="545"/>
    </location>
</feature>
<organism evidence="2 3">
    <name type="scientific">Durusdinium trenchii</name>
    <dbReference type="NCBI Taxonomy" id="1381693"/>
    <lineage>
        <taxon>Eukaryota</taxon>
        <taxon>Sar</taxon>
        <taxon>Alveolata</taxon>
        <taxon>Dinophyceae</taxon>
        <taxon>Suessiales</taxon>
        <taxon>Symbiodiniaceae</taxon>
        <taxon>Durusdinium</taxon>
    </lineage>
</organism>
<feature type="compositionally biased region" description="Low complexity" evidence="1">
    <location>
        <begin position="296"/>
        <end position="310"/>
    </location>
</feature>
<gene>
    <name evidence="2" type="ORF">SCF082_LOCUS40520</name>
</gene>
<feature type="region of interest" description="Disordered" evidence="1">
    <location>
        <begin position="491"/>
        <end position="516"/>
    </location>
</feature>
<sequence>MVEVSNAAEAAPPLKPAAGDEKDGGISFSFQSGEDEDMLSLDLDKKKQEGDGGKKRDASASPKSEKNKRARKSLGKEKEAEKLCTLCEKEPRVPKFVYCKSCKKDVNTCLNSAKAEGRLDDWKRLTKTTAGLKHLMAHYQAKCPSKGQGVPREKMDWVAYLKVVYVDKRVVDGVKEVYMDFPDFEKHIKEKGLTGKDAVAQWAEMELNNSDHDFKGRKDFEKRYLVPVENYRLKEDIKGEKEERCHFLGMSHHCEVQNQAKSRKTSSREGADLMKYYAQLKKSVEPGGSPDKGVEAAAAATGASSSSMPATESDPQEDEPVDDNTRKPKKDLVRFRAGCYEKSKKLILACETDHSAALKSAEDTLSKYATEKDSMSHFFEILEVRSQLLKSLNKDNAGTWMADLQTYQDKLKFLPVSEEQLRKLPVIGDFDKLLKGLLSADKVENVEAASSDIKNACAVHSQLRSALKSSTKDIENAVKSKVKKAEAAAKKAKKTAEKNEKKAKDEAAAAAKGRGSGGAKLIPTFITTEMNKFMCEIQTFETFEL</sequence>
<evidence type="ECO:0000313" key="3">
    <source>
        <dbReference type="Proteomes" id="UP001642464"/>
    </source>
</evidence>